<gene>
    <name evidence="1" type="ORF">CGI_10001594</name>
</gene>
<sequence length="111" mass="12172">MIYIYFYFLEGVVMVECEGTVHTTLLSPVLVGSLCLSMQVTASAPDDSERHFSCFAQLIEVVCGKFSLSLLYCSTVPTTKKIMMPPVTIDYFFFSDADSGLLTSSVISGDN</sequence>
<proteinExistence type="predicted"/>
<protein>
    <submittedName>
        <fullName evidence="1">Uncharacterized protein</fullName>
    </submittedName>
</protein>
<dbReference type="AlphaFoldDB" id="K1PFR9"/>
<evidence type="ECO:0000313" key="1">
    <source>
        <dbReference type="EMBL" id="EKC22727.1"/>
    </source>
</evidence>
<dbReference type="HOGENOM" id="CLU_2160807_0_0_1"/>
<organism evidence="1">
    <name type="scientific">Magallana gigas</name>
    <name type="common">Pacific oyster</name>
    <name type="synonym">Crassostrea gigas</name>
    <dbReference type="NCBI Taxonomy" id="29159"/>
    <lineage>
        <taxon>Eukaryota</taxon>
        <taxon>Metazoa</taxon>
        <taxon>Spiralia</taxon>
        <taxon>Lophotrochozoa</taxon>
        <taxon>Mollusca</taxon>
        <taxon>Bivalvia</taxon>
        <taxon>Autobranchia</taxon>
        <taxon>Pteriomorphia</taxon>
        <taxon>Ostreida</taxon>
        <taxon>Ostreoidea</taxon>
        <taxon>Ostreidae</taxon>
        <taxon>Magallana</taxon>
    </lineage>
</organism>
<accession>K1PFR9</accession>
<dbReference type="InParanoid" id="K1PFR9"/>
<reference evidence="1" key="1">
    <citation type="journal article" date="2012" name="Nature">
        <title>The oyster genome reveals stress adaptation and complexity of shell formation.</title>
        <authorList>
            <person name="Zhang G."/>
            <person name="Fang X."/>
            <person name="Guo X."/>
            <person name="Li L."/>
            <person name="Luo R."/>
            <person name="Xu F."/>
            <person name="Yang P."/>
            <person name="Zhang L."/>
            <person name="Wang X."/>
            <person name="Qi H."/>
            <person name="Xiong Z."/>
            <person name="Que H."/>
            <person name="Xie Y."/>
            <person name="Holland P.W."/>
            <person name="Paps J."/>
            <person name="Zhu Y."/>
            <person name="Wu F."/>
            <person name="Chen Y."/>
            <person name="Wang J."/>
            <person name="Peng C."/>
            <person name="Meng J."/>
            <person name="Yang L."/>
            <person name="Liu J."/>
            <person name="Wen B."/>
            <person name="Zhang N."/>
            <person name="Huang Z."/>
            <person name="Zhu Q."/>
            <person name="Feng Y."/>
            <person name="Mount A."/>
            <person name="Hedgecock D."/>
            <person name="Xu Z."/>
            <person name="Liu Y."/>
            <person name="Domazet-Loso T."/>
            <person name="Du Y."/>
            <person name="Sun X."/>
            <person name="Zhang S."/>
            <person name="Liu B."/>
            <person name="Cheng P."/>
            <person name="Jiang X."/>
            <person name="Li J."/>
            <person name="Fan D."/>
            <person name="Wang W."/>
            <person name="Fu W."/>
            <person name="Wang T."/>
            <person name="Wang B."/>
            <person name="Zhang J."/>
            <person name="Peng Z."/>
            <person name="Li Y."/>
            <person name="Li N."/>
            <person name="Wang J."/>
            <person name="Chen M."/>
            <person name="He Y."/>
            <person name="Tan F."/>
            <person name="Song X."/>
            <person name="Zheng Q."/>
            <person name="Huang R."/>
            <person name="Yang H."/>
            <person name="Du X."/>
            <person name="Chen L."/>
            <person name="Yang M."/>
            <person name="Gaffney P.M."/>
            <person name="Wang S."/>
            <person name="Luo L."/>
            <person name="She Z."/>
            <person name="Ming Y."/>
            <person name="Huang W."/>
            <person name="Zhang S."/>
            <person name="Huang B."/>
            <person name="Zhang Y."/>
            <person name="Qu T."/>
            <person name="Ni P."/>
            <person name="Miao G."/>
            <person name="Wang J."/>
            <person name="Wang Q."/>
            <person name="Steinberg C.E."/>
            <person name="Wang H."/>
            <person name="Li N."/>
            <person name="Qian L."/>
            <person name="Zhang G."/>
            <person name="Li Y."/>
            <person name="Yang H."/>
            <person name="Liu X."/>
            <person name="Wang J."/>
            <person name="Yin Y."/>
            <person name="Wang J."/>
        </authorList>
    </citation>
    <scope>NUCLEOTIDE SEQUENCE [LARGE SCALE GENOMIC DNA]</scope>
    <source>
        <strain evidence="1">05x7-T-G4-1.051#20</strain>
    </source>
</reference>
<name>K1PFR9_MAGGI</name>
<dbReference type="EMBL" id="JH816068">
    <property type="protein sequence ID" value="EKC22727.1"/>
    <property type="molecule type" value="Genomic_DNA"/>
</dbReference>